<dbReference type="Proteomes" id="UP001565220">
    <property type="component" value="Unassembled WGS sequence"/>
</dbReference>
<sequence length="109" mass="12159">MDEDELNKQGCNCSSEDENVNDCGCGCSSCGDHEPLIVNLEDEDGNMVPCEVVDGFEFKENEYAIVKNPQDSSVYLFKVEGNESAAELVIPEEDEFKEVSAYYQQLSQE</sequence>
<dbReference type="EMBL" id="JBGFFE010000005">
    <property type="protein sequence ID" value="MEY8763080.1"/>
    <property type="molecule type" value="Genomic_DNA"/>
</dbReference>
<dbReference type="RefSeq" id="WP_294181945.1">
    <property type="nucleotide sequence ID" value="NZ_JBGFFE010000005.1"/>
</dbReference>
<proteinExistence type="predicted"/>
<reference evidence="1 2" key="1">
    <citation type="submission" date="2024-08" db="EMBL/GenBank/DDBJ databases">
        <title>Clostridium lapicellarii sp. nov., and Clostridium renhuaiense sp. nov., two species isolated from the mud in a fermentation cellar used for producing sauce-flavour Chinese liquors.</title>
        <authorList>
            <person name="Yang F."/>
            <person name="Wang H."/>
            <person name="Chen L.Q."/>
            <person name="Zhou N."/>
            <person name="Lu J.J."/>
            <person name="Pu X.X."/>
            <person name="Wan B."/>
            <person name="Wang L."/>
            <person name="Liu S.J."/>
        </authorList>
    </citation>
    <scope>NUCLEOTIDE SEQUENCE [LARGE SCALE GENOMIC DNA]</scope>
    <source>
        <strain evidence="1 2">MT-113</strain>
    </source>
</reference>
<gene>
    <name evidence="1" type="ORF">AB8S09_05370</name>
</gene>
<evidence type="ECO:0000313" key="2">
    <source>
        <dbReference type="Proteomes" id="UP001565220"/>
    </source>
</evidence>
<protein>
    <submittedName>
        <fullName evidence="1">DUF1292 domain-containing protein</fullName>
    </submittedName>
</protein>
<accession>A0ABV4DV19</accession>
<name>A0ABV4DV19_9CLOT</name>
<comment type="caution">
    <text evidence="1">The sequence shown here is derived from an EMBL/GenBank/DDBJ whole genome shotgun (WGS) entry which is preliminary data.</text>
</comment>
<dbReference type="Pfam" id="PF06949">
    <property type="entry name" value="DUF1292"/>
    <property type="match status" value="1"/>
</dbReference>
<evidence type="ECO:0000313" key="1">
    <source>
        <dbReference type="EMBL" id="MEY8763080.1"/>
    </source>
</evidence>
<organism evidence="1 2">
    <name type="scientific">Clostridium lapidicellarium</name>
    <dbReference type="NCBI Taxonomy" id="3240931"/>
    <lineage>
        <taxon>Bacteria</taxon>
        <taxon>Bacillati</taxon>
        <taxon>Bacillota</taxon>
        <taxon>Clostridia</taxon>
        <taxon>Eubacteriales</taxon>
        <taxon>Clostridiaceae</taxon>
        <taxon>Clostridium</taxon>
    </lineage>
</organism>
<dbReference type="InterPro" id="IPR009711">
    <property type="entry name" value="UPF0473"/>
</dbReference>
<keyword evidence="2" id="KW-1185">Reference proteome</keyword>